<dbReference type="Gene3D" id="3.90.470.20">
    <property type="entry name" value="4'-phosphopantetheinyl transferase domain"/>
    <property type="match status" value="1"/>
</dbReference>
<evidence type="ECO:0000256" key="1">
    <source>
        <dbReference type="ARBA" id="ARBA00010990"/>
    </source>
</evidence>
<evidence type="ECO:0000256" key="2">
    <source>
        <dbReference type="ARBA" id="ARBA00022679"/>
    </source>
</evidence>
<dbReference type="RefSeq" id="WP_183296415.1">
    <property type="nucleotide sequence ID" value="NZ_JACHVX010000003.1"/>
</dbReference>
<gene>
    <name evidence="4" type="ORF">FHR80_002525</name>
</gene>
<organism evidence="4 5">
    <name type="scientific">Cellulomonas cellasea</name>
    <dbReference type="NCBI Taxonomy" id="43670"/>
    <lineage>
        <taxon>Bacteria</taxon>
        <taxon>Bacillati</taxon>
        <taxon>Actinomycetota</taxon>
        <taxon>Actinomycetes</taxon>
        <taxon>Micrococcales</taxon>
        <taxon>Cellulomonadaceae</taxon>
        <taxon>Cellulomonas</taxon>
    </lineage>
</organism>
<comment type="similarity">
    <text evidence="1">Belongs to the P-Pant transferase superfamily. Gsp/Sfp/HetI/AcpT family.</text>
</comment>
<proteinExistence type="inferred from homology"/>
<evidence type="ECO:0000313" key="5">
    <source>
        <dbReference type="Proteomes" id="UP000518206"/>
    </source>
</evidence>
<reference evidence="4 5" key="2">
    <citation type="submission" date="2020-08" db="EMBL/GenBank/DDBJ databases">
        <authorList>
            <person name="Partida-Martinez L."/>
            <person name="Huntemann M."/>
            <person name="Clum A."/>
            <person name="Wang J."/>
            <person name="Palaniappan K."/>
            <person name="Ritter S."/>
            <person name="Chen I.-M."/>
            <person name="Stamatis D."/>
            <person name="Reddy T."/>
            <person name="O'Malley R."/>
            <person name="Daum C."/>
            <person name="Shapiro N."/>
            <person name="Ivanova N."/>
            <person name="Kyrpides N."/>
            <person name="Woyke T."/>
        </authorList>
    </citation>
    <scope>NUCLEOTIDE SEQUENCE [LARGE SCALE GENOMIC DNA]</scope>
    <source>
        <strain evidence="4 5">RAS26</strain>
    </source>
</reference>
<dbReference type="InterPro" id="IPR050559">
    <property type="entry name" value="P-Pant_transferase_sf"/>
</dbReference>
<reference evidence="4 5" key="1">
    <citation type="submission" date="2020-08" db="EMBL/GenBank/DDBJ databases">
        <title>The Agave Microbiome: Exploring the role of microbial communities in plant adaptations to desert environments.</title>
        <authorList>
            <person name="Partida-Martinez L.P."/>
        </authorList>
    </citation>
    <scope>NUCLEOTIDE SEQUENCE [LARGE SCALE GENOMIC DNA]</scope>
    <source>
        <strain evidence="4 5">RAS26</strain>
    </source>
</reference>
<dbReference type="GO" id="GO:0019878">
    <property type="term" value="P:lysine biosynthetic process via aminoadipic acid"/>
    <property type="evidence" value="ECO:0007669"/>
    <property type="project" value="TreeGrafter"/>
</dbReference>
<dbReference type="PANTHER" id="PTHR12215">
    <property type="entry name" value="PHOSPHOPANTETHEINE TRANSFERASE"/>
    <property type="match status" value="1"/>
</dbReference>
<feature type="domain" description="4'-phosphopantetheinyl transferase" evidence="3">
    <location>
        <begin position="114"/>
        <end position="189"/>
    </location>
</feature>
<dbReference type="GO" id="GO:0005829">
    <property type="term" value="C:cytosol"/>
    <property type="evidence" value="ECO:0007669"/>
    <property type="project" value="TreeGrafter"/>
</dbReference>
<comment type="caution">
    <text evidence="4">The sequence shown here is derived from an EMBL/GenBank/DDBJ whole genome shotgun (WGS) entry which is preliminary data.</text>
</comment>
<accession>A0A7W4UH66</accession>
<dbReference type="EC" id="2.7.8.-" evidence="4"/>
<evidence type="ECO:0000313" key="4">
    <source>
        <dbReference type="EMBL" id="MBB2923600.1"/>
    </source>
</evidence>
<dbReference type="AlphaFoldDB" id="A0A7W4UH66"/>
<sequence>MSRVHVLVAAPADVRWLGGAASPAEEARAARFRDPGDRARSLVAAALLRRAVTLLDGRPAADVAVGRWCRRCARLTDHGRPVVLDGAAGVDPGLHLSVAHAGDVVVAAATHAGPVGVDVEREAGTGFDGFDDEVLSERERAYVRGLPAGERSAWRVRTWTRKEALLKATGHGLLVEPRTVDVLDPRDAGVRRPDALAAELLPPARAHLVDLPVLAPGHAATLVLLAPAEPEVALHRPFAGARDTGCGHGPAWG</sequence>
<dbReference type="PANTHER" id="PTHR12215:SF10">
    <property type="entry name" value="L-AMINOADIPATE-SEMIALDEHYDE DEHYDROGENASE-PHOSPHOPANTETHEINYL TRANSFERASE"/>
    <property type="match status" value="1"/>
</dbReference>
<dbReference type="SUPFAM" id="SSF56214">
    <property type="entry name" value="4'-phosphopantetheinyl transferase"/>
    <property type="match status" value="2"/>
</dbReference>
<dbReference type="InterPro" id="IPR037143">
    <property type="entry name" value="4-PPantetheinyl_Trfase_dom_sf"/>
</dbReference>
<evidence type="ECO:0000259" key="3">
    <source>
        <dbReference type="Pfam" id="PF01648"/>
    </source>
</evidence>
<dbReference type="GO" id="GO:0008897">
    <property type="term" value="F:holo-[acyl-carrier-protein] synthase activity"/>
    <property type="evidence" value="ECO:0007669"/>
    <property type="project" value="InterPro"/>
</dbReference>
<dbReference type="Pfam" id="PF01648">
    <property type="entry name" value="ACPS"/>
    <property type="match status" value="1"/>
</dbReference>
<keyword evidence="2 4" id="KW-0808">Transferase</keyword>
<dbReference type="Proteomes" id="UP000518206">
    <property type="component" value="Unassembled WGS sequence"/>
</dbReference>
<dbReference type="EMBL" id="JACHVX010000003">
    <property type="protein sequence ID" value="MBB2923600.1"/>
    <property type="molecule type" value="Genomic_DNA"/>
</dbReference>
<protein>
    <submittedName>
        <fullName evidence="4">4'-phosphopantetheinyl transferase</fullName>
        <ecNumber evidence="4">2.7.8.-</ecNumber>
    </submittedName>
</protein>
<dbReference type="InterPro" id="IPR008278">
    <property type="entry name" value="4-PPantetheinyl_Trfase_dom"/>
</dbReference>
<name>A0A7W4UH66_9CELL</name>
<dbReference type="GO" id="GO:0000287">
    <property type="term" value="F:magnesium ion binding"/>
    <property type="evidence" value="ECO:0007669"/>
    <property type="project" value="InterPro"/>
</dbReference>